<sequence length="385" mass="41669">MQDVREQEITVATGDKNAFTILTEEESKNKPDRQNEEHILPHNNLLIVCSGLALTVFLSALDQTIVATSLPTIVEQLGDGNNYAWIGSAYLLTSAACSPIFGKLNDILGRKMVFFPGIFIFLIGSALCGAAQSMTWLILSRALQGVGGGAILQGTQIILSDIVSLEDRGKYTSVLGSTWGIASILGPLIGGALTDHVSWRWAVKVVFPLLAGLGIGGLFQSMLIGLQAAMPVKDLATTTAAFTLLRLFGSTIGVSIGQTVFSSELRRRIAQVPGYMLDASSSSLIDNVRTLKDIQPLSLRQEVFHAYEKSISTIWIVDTPILGLSFLATLLLKKYTLKRKVTRMPKQNGDQPSGTEKENERHQAPDLEEGSAEATVNFDSEKTDD</sequence>
<reference evidence="8" key="1">
    <citation type="submission" date="2021-10" db="EMBL/GenBank/DDBJ databases">
        <title>De novo Genome Assembly of Clathrus columnatus (Basidiomycota, Fungi) Using Illumina and Nanopore Sequence Data.</title>
        <authorList>
            <person name="Ogiso-Tanaka E."/>
            <person name="Itagaki H."/>
            <person name="Hosoya T."/>
            <person name="Hosaka K."/>
        </authorList>
    </citation>
    <scope>NUCLEOTIDE SEQUENCE</scope>
    <source>
        <strain evidence="8">MO-923</strain>
    </source>
</reference>
<evidence type="ECO:0000313" key="9">
    <source>
        <dbReference type="Proteomes" id="UP001050691"/>
    </source>
</evidence>
<dbReference type="PANTHER" id="PTHR23501">
    <property type="entry name" value="MAJOR FACILITATOR SUPERFAMILY"/>
    <property type="match status" value="1"/>
</dbReference>
<dbReference type="GO" id="GO:0022857">
    <property type="term" value="F:transmembrane transporter activity"/>
    <property type="evidence" value="ECO:0007669"/>
    <property type="project" value="InterPro"/>
</dbReference>
<accession>A0AAV4ZWT5</accession>
<dbReference type="Gene3D" id="1.20.1720.10">
    <property type="entry name" value="Multidrug resistance protein D"/>
    <property type="match status" value="1"/>
</dbReference>
<dbReference type="Pfam" id="PF07690">
    <property type="entry name" value="MFS_1"/>
    <property type="match status" value="1"/>
</dbReference>
<protein>
    <recommendedName>
        <fullName evidence="7">Major facilitator superfamily (MFS) profile domain-containing protein</fullName>
    </recommendedName>
</protein>
<feature type="compositionally biased region" description="Basic and acidic residues" evidence="5">
    <location>
        <begin position="355"/>
        <end position="365"/>
    </location>
</feature>
<keyword evidence="3 6" id="KW-1133">Transmembrane helix</keyword>
<dbReference type="GO" id="GO:0005886">
    <property type="term" value="C:plasma membrane"/>
    <property type="evidence" value="ECO:0007669"/>
    <property type="project" value="TreeGrafter"/>
</dbReference>
<dbReference type="CDD" id="cd17502">
    <property type="entry name" value="MFS_Azr1_MDR_like"/>
    <property type="match status" value="1"/>
</dbReference>
<dbReference type="AlphaFoldDB" id="A0AAV4ZWT5"/>
<dbReference type="InterPro" id="IPR036259">
    <property type="entry name" value="MFS_trans_sf"/>
</dbReference>
<dbReference type="InterPro" id="IPR011701">
    <property type="entry name" value="MFS"/>
</dbReference>
<feature type="region of interest" description="Disordered" evidence="5">
    <location>
        <begin position="343"/>
        <end position="385"/>
    </location>
</feature>
<feature type="transmembrane region" description="Helical" evidence="6">
    <location>
        <begin position="45"/>
        <end position="70"/>
    </location>
</feature>
<comment type="subcellular location">
    <subcellularLocation>
        <location evidence="1">Membrane</location>
        <topology evidence="1">Multi-pass membrane protein</topology>
    </subcellularLocation>
</comment>
<evidence type="ECO:0000256" key="4">
    <source>
        <dbReference type="ARBA" id="ARBA00023136"/>
    </source>
</evidence>
<gene>
    <name evidence="8" type="ORF">Clacol_000523</name>
</gene>
<dbReference type="InterPro" id="IPR020846">
    <property type="entry name" value="MFS_dom"/>
</dbReference>
<dbReference type="EMBL" id="BPWL01000001">
    <property type="protein sequence ID" value="GJJ06332.1"/>
    <property type="molecule type" value="Genomic_DNA"/>
</dbReference>
<evidence type="ECO:0000256" key="5">
    <source>
        <dbReference type="SAM" id="MobiDB-lite"/>
    </source>
</evidence>
<feature type="domain" description="Major facilitator superfamily (MFS) profile" evidence="7">
    <location>
        <begin position="48"/>
        <end position="385"/>
    </location>
</feature>
<evidence type="ECO:0000256" key="2">
    <source>
        <dbReference type="ARBA" id="ARBA00022692"/>
    </source>
</evidence>
<evidence type="ECO:0000256" key="1">
    <source>
        <dbReference type="ARBA" id="ARBA00004141"/>
    </source>
</evidence>
<evidence type="ECO:0000256" key="3">
    <source>
        <dbReference type="ARBA" id="ARBA00022989"/>
    </source>
</evidence>
<feature type="transmembrane region" description="Helical" evidence="6">
    <location>
        <begin position="113"/>
        <end position="132"/>
    </location>
</feature>
<evidence type="ECO:0000259" key="7">
    <source>
        <dbReference type="PROSITE" id="PS50850"/>
    </source>
</evidence>
<dbReference type="PRINTS" id="PR01036">
    <property type="entry name" value="TCRTETB"/>
</dbReference>
<feature type="transmembrane region" description="Helical" evidence="6">
    <location>
        <begin position="82"/>
        <end position="101"/>
    </location>
</feature>
<dbReference type="PANTHER" id="PTHR23501:SF102">
    <property type="entry name" value="DRUG TRANSPORTER, PUTATIVE (AFU_ORTHOLOGUE AFUA_3G08530)-RELATED"/>
    <property type="match status" value="1"/>
</dbReference>
<feature type="transmembrane region" description="Helical" evidence="6">
    <location>
        <begin position="205"/>
        <end position="226"/>
    </location>
</feature>
<dbReference type="PROSITE" id="PS50850">
    <property type="entry name" value="MFS"/>
    <property type="match status" value="1"/>
</dbReference>
<keyword evidence="4 6" id="KW-0472">Membrane</keyword>
<feature type="transmembrane region" description="Helical" evidence="6">
    <location>
        <begin position="313"/>
        <end position="332"/>
    </location>
</feature>
<organism evidence="8 9">
    <name type="scientific">Clathrus columnatus</name>
    <dbReference type="NCBI Taxonomy" id="1419009"/>
    <lineage>
        <taxon>Eukaryota</taxon>
        <taxon>Fungi</taxon>
        <taxon>Dikarya</taxon>
        <taxon>Basidiomycota</taxon>
        <taxon>Agaricomycotina</taxon>
        <taxon>Agaricomycetes</taxon>
        <taxon>Phallomycetidae</taxon>
        <taxon>Phallales</taxon>
        <taxon>Clathraceae</taxon>
        <taxon>Clathrus</taxon>
    </lineage>
</organism>
<name>A0AAV4ZWT5_9AGAM</name>
<keyword evidence="2 6" id="KW-0812">Transmembrane</keyword>
<keyword evidence="9" id="KW-1185">Reference proteome</keyword>
<comment type="caution">
    <text evidence="8">The sequence shown here is derived from an EMBL/GenBank/DDBJ whole genome shotgun (WGS) entry which is preliminary data.</text>
</comment>
<dbReference type="Proteomes" id="UP001050691">
    <property type="component" value="Unassembled WGS sequence"/>
</dbReference>
<feature type="transmembrane region" description="Helical" evidence="6">
    <location>
        <begin position="171"/>
        <end position="193"/>
    </location>
</feature>
<evidence type="ECO:0000256" key="6">
    <source>
        <dbReference type="SAM" id="Phobius"/>
    </source>
</evidence>
<evidence type="ECO:0000313" key="8">
    <source>
        <dbReference type="EMBL" id="GJJ06332.1"/>
    </source>
</evidence>
<dbReference type="SUPFAM" id="SSF103473">
    <property type="entry name" value="MFS general substrate transporter"/>
    <property type="match status" value="2"/>
</dbReference>
<proteinExistence type="predicted"/>